<dbReference type="InterPro" id="IPR006311">
    <property type="entry name" value="TAT_signal"/>
</dbReference>
<sequence>MSDIKHSNSRREFLRRGFGVIPVVAIASSSGLVPNMAQADSPPSSSDYKPTFFNQSEWAFVLAACDLLIPEDQYGAGAIKACVPEFIDRQMDTPYGRGELWYMKGPFHPDAAPEFGYQLKLVPRDIYHLGISGCDKWCQQQYKKTFAALDKETKVSVLKQLEAGQIELGDVSAKIFFSYLLTNTKEGYFADPQYGGNRHLVGWKMVGFPGARADFMDWVEHSERPYPLGPVSISGERG</sequence>
<dbReference type="Pfam" id="PF13618">
    <property type="entry name" value="Gluconate_2-dh3"/>
    <property type="match status" value="1"/>
</dbReference>
<proteinExistence type="predicted"/>
<accession>A0A2Y9TZ16</accession>
<dbReference type="InterPro" id="IPR027056">
    <property type="entry name" value="Gluconate_2DH_su3"/>
</dbReference>
<evidence type="ECO:0000313" key="2">
    <source>
        <dbReference type="Proteomes" id="UP000244908"/>
    </source>
</evidence>
<dbReference type="Proteomes" id="UP000244908">
    <property type="component" value="Chromosome"/>
</dbReference>
<gene>
    <name evidence="1" type="ORF">HYN51_09095</name>
</gene>
<dbReference type="AlphaFoldDB" id="A0A2Y9TZ16"/>
<protein>
    <submittedName>
        <fullName evidence="1">Gluconate 2-dehydrogenase subunit 3 family protein</fullName>
    </submittedName>
</protein>
<dbReference type="KEGG" id="lpv:HYN51_09095"/>
<dbReference type="EMBL" id="CP029185">
    <property type="protein sequence ID" value="AWH88699.1"/>
    <property type="molecule type" value="Genomic_DNA"/>
</dbReference>
<name>A0A2Y9TZ16_9GAMM</name>
<keyword evidence="2" id="KW-1185">Reference proteome</keyword>
<evidence type="ECO:0000313" key="1">
    <source>
        <dbReference type="EMBL" id="AWH88699.1"/>
    </source>
</evidence>
<reference evidence="1 2" key="1">
    <citation type="journal article" date="2019" name="Int. J. Syst. Evol. Microbiol.">
        <title>Limnobaculum parvum gen. nov., sp. nov., isolated from a freshwater lake.</title>
        <authorList>
            <person name="Baek C."/>
            <person name="Shin S.K."/>
            <person name="Yi H."/>
        </authorList>
    </citation>
    <scope>NUCLEOTIDE SEQUENCE [LARGE SCALE GENOMIC DNA]</scope>
    <source>
        <strain evidence="1 2">HYN0051</strain>
    </source>
</reference>
<dbReference type="OrthoDB" id="8400810at2"/>
<organism evidence="1 2">
    <name type="scientific">Limnobaculum parvum</name>
    <dbReference type="NCBI Taxonomy" id="2172103"/>
    <lineage>
        <taxon>Bacteria</taxon>
        <taxon>Pseudomonadati</taxon>
        <taxon>Pseudomonadota</taxon>
        <taxon>Gammaproteobacteria</taxon>
        <taxon>Enterobacterales</taxon>
        <taxon>Budviciaceae</taxon>
        <taxon>Limnobaculum</taxon>
    </lineage>
</organism>
<dbReference type="RefSeq" id="WP_108900756.1">
    <property type="nucleotide sequence ID" value="NZ_CP029185.2"/>
</dbReference>
<dbReference type="PROSITE" id="PS51318">
    <property type="entry name" value="TAT"/>
    <property type="match status" value="1"/>
</dbReference>